<dbReference type="Proteomes" id="UP000265140">
    <property type="component" value="Chromosome 22"/>
</dbReference>
<protein>
    <recommendedName>
        <fullName evidence="4">UPAR/Ly6 domain-containing protein</fullName>
    </recommendedName>
</protein>
<reference evidence="2" key="2">
    <citation type="submission" date="2025-08" db="UniProtKB">
        <authorList>
            <consortium name="Ensembl"/>
        </authorList>
    </citation>
    <scope>IDENTIFICATION</scope>
</reference>
<evidence type="ECO:0000313" key="2">
    <source>
        <dbReference type="Ensembl" id="ENSELUP00000083106.1"/>
    </source>
</evidence>
<dbReference type="SUPFAM" id="SSF57302">
    <property type="entry name" value="Snake toxin-like"/>
    <property type="match status" value="1"/>
</dbReference>
<dbReference type="InterPro" id="IPR045860">
    <property type="entry name" value="Snake_toxin-like_sf"/>
</dbReference>
<name>A0AAY5K2S3_ESOLU</name>
<organism evidence="2 3">
    <name type="scientific">Esox lucius</name>
    <name type="common">Northern pike</name>
    <dbReference type="NCBI Taxonomy" id="8010"/>
    <lineage>
        <taxon>Eukaryota</taxon>
        <taxon>Metazoa</taxon>
        <taxon>Chordata</taxon>
        <taxon>Craniata</taxon>
        <taxon>Vertebrata</taxon>
        <taxon>Euteleostomi</taxon>
        <taxon>Actinopterygii</taxon>
        <taxon>Neopterygii</taxon>
        <taxon>Teleostei</taxon>
        <taxon>Protacanthopterygii</taxon>
        <taxon>Esociformes</taxon>
        <taxon>Esocidae</taxon>
        <taxon>Esox</taxon>
    </lineage>
</organism>
<dbReference type="Gene3D" id="2.10.60.10">
    <property type="entry name" value="CD59"/>
    <property type="match status" value="1"/>
</dbReference>
<keyword evidence="1" id="KW-0732">Signal</keyword>
<feature type="chain" id="PRO_5044300779" description="UPAR/Ly6 domain-containing protein" evidence="1">
    <location>
        <begin position="21"/>
        <end position="90"/>
    </location>
</feature>
<dbReference type="PROSITE" id="PS51257">
    <property type="entry name" value="PROKAR_LIPOPROTEIN"/>
    <property type="match status" value="1"/>
</dbReference>
<sequence length="90" mass="9890">MKTVCFSILFLLLACSFGEGLKCNHCLGKGCRNKVVTCTSDQNACISAIFLPPATVNYFKRCSSKSECEILGTNPSLINVRCCHYDQCNI</sequence>
<dbReference type="AlphaFoldDB" id="A0AAY5K2S3"/>
<reference evidence="2" key="3">
    <citation type="submission" date="2025-09" db="UniProtKB">
        <authorList>
            <consortium name="Ensembl"/>
        </authorList>
    </citation>
    <scope>IDENTIFICATION</scope>
</reference>
<proteinExistence type="predicted"/>
<keyword evidence="3" id="KW-1185">Reference proteome</keyword>
<evidence type="ECO:0008006" key="4">
    <source>
        <dbReference type="Google" id="ProtNLM"/>
    </source>
</evidence>
<evidence type="ECO:0000256" key="1">
    <source>
        <dbReference type="SAM" id="SignalP"/>
    </source>
</evidence>
<accession>A0AAY5K2S3</accession>
<dbReference type="Ensembl" id="ENSELUT00000100509.1">
    <property type="protein sequence ID" value="ENSELUP00000083106.1"/>
    <property type="gene ID" value="ENSELUG00000037929.1"/>
</dbReference>
<dbReference type="GeneTree" id="ENSGT01000000215583"/>
<evidence type="ECO:0000313" key="3">
    <source>
        <dbReference type="Proteomes" id="UP000265140"/>
    </source>
</evidence>
<feature type="signal peptide" evidence="1">
    <location>
        <begin position="1"/>
        <end position="20"/>
    </location>
</feature>
<reference evidence="2 3" key="1">
    <citation type="submission" date="2020-02" db="EMBL/GenBank/DDBJ databases">
        <title>Esox lucius (northern pike) genome, fEsoLuc1, primary haplotype.</title>
        <authorList>
            <person name="Myers G."/>
            <person name="Karagic N."/>
            <person name="Meyer A."/>
            <person name="Pippel M."/>
            <person name="Reichard M."/>
            <person name="Winkler S."/>
            <person name="Tracey A."/>
            <person name="Sims Y."/>
            <person name="Howe K."/>
            <person name="Rhie A."/>
            <person name="Formenti G."/>
            <person name="Durbin R."/>
            <person name="Fedrigo O."/>
            <person name="Jarvis E.D."/>
        </authorList>
    </citation>
    <scope>NUCLEOTIDE SEQUENCE [LARGE SCALE GENOMIC DNA]</scope>
</reference>